<dbReference type="Proteomes" id="UP000278807">
    <property type="component" value="Unassembled WGS sequence"/>
</dbReference>
<dbReference type="EMBL" id="UZAE01012237">
    <property type="protein sequence ID" value="VDO04136.1"/>
    <property type="molecule type" value="Genomic_DNA"/>
</dbReference>
<gene>
    <name evidence="1" type="ORF">HNAJ_LOCUS8252</name>
</gene>
<protein>
    <submittedName>
        <fullName evidence="1">Uncharacterized protein</fullName>
    </submittedName>
</protein>
<keyword evidence="2" id="KW-1185">Reference proteome</keyword>
<reference evidence="1 2" key="1">
    <citation type="submission" date="2018-11" db="EMBL/GenBank/DDBJ databases">
        <authorList>
            <consortium name="Pathogen Informatics"/>
        </authorList>
    </citation>
    <scope>NUCLEOTIDE SEQUENCE [LARGE SCALE GENOMIC DNA]</scope>
</reference>
<evidence type="ECO:0000313" key="2">
    <source>
        <dbReference type="Proteomes" id="UP000278807"/>
    </source>
</evidence>
<name>A0A3P7S8S3_RODNA</name>
<sequence length="70" mass="8134">MQITWYFRGLHLRLSTVKSIILHLNPKQISRHDPSSFLIGRLFIFLPIGPFHLKNSSCISSWNNFGHNSI</sequence>
<proteinExistence type="predicted"/>
<dbReference type="AlphaFoldDB" id="A0A3P7S8S3"/>
<evidence type="ECO:0000313" key="1">
    <source>
        <dbReference type="EMBL" id="VDO04136.1"/>
    </source>
</evidence>
<accession>A0A3P7S8S3</accession>
<organism evidence="1 2">
    <name type="scientific">Rodentolepis nana</name>
    <name type="common">Dwarf tapeworm</name>
    <name type="synonym">Hymenolepis nana</name>
    <dbReference type="NCBI Taxonomy" id="102285"/>
    <lineage>
        <taxon>Eukaryota</taxon>
        <taxon>Metazoa</taxon>
        <taxon>Spiralia</taxon>
        <taxon>Lophotrochozoa</taxon>
        <taxon>Platyhelminthes</taxon>
        <taxon>Cestoda</taxon>
        <taxon>Eucestoda</taxon>
        <taxon>Cyclophyllidea</taxon>
        <taxon>Hymenolepididae</taxon>
        <taxon>Rodentolepis</taxon>
    </lineage>
</organism>